<sequence>MLSNIWLKILTKLNNFNLILQNREITVSTELLSIKSLLKDLEKIRYSWDLILNEAKTAAEKCDLVSTFKEEHNRKRNKKYFENFNERTLTETPEQKFRKNVFDVIIGSVIRDISTRFKAIQKICDTFDVLWSFNKLEEMDVVRKAKILLEKYEKDINNNLVEIDKLFPNLTMMLRIFCCLPVTVAEAERSFNRLSRIKNQNRSTVGQNCLNDLAKLCIECELAKELIFDSAIKEFANKKSRKVILN</sequence>
<dbReference type="Proteomes" id="UP001652625">
    <property type="component" value="Chromosome 14"/>
</dbReference>
<evidence type="ECO:0000259" key="1">
    <source>
        <dbReference type="Pfam" id="PF05699"/>
    </source>
</evidence>
<evidence type="ECO:0000313" key="3">
    <source>
        <dbReference type="RefSeq" id="XP_065674191.1"/>
    </source>
</evidence>
<dbReference type="PANTHER" id="PTHR46289">
    <property type="entry name" value="52 KDA REPRESSOR OF THE INHIBITOR OF THE PROTEIN KINASE-LIKE PROTEIN-RELATED"/>
    <property type="match status" value="1"/>
</dbReference>
<gene>
    <name evidence="3" type="primary">LOC136091136</name>
</gene>
<feature type="domain" description="HAT C-terminal dimerisation" evidence="1">
    <location>
        <begin position="162"/>
        <end position="219"/>
    </location>
</feature>
<proteinExistence type="predicted"/>
<dbReference type="PANTHER" id="PTHR46289:SF14">
    <property type="entry name" value="DUF4371 DOMAIN-CONTAINING PROTEIN"/>
    <property type="match status" value="1"/>
</dbReference>
<protein>
    <submittedName>
        <fullName evidence="3">Uncharacterized protein LOC136091136</fullName>
    </submittedName>
</protein>
<reference evidence="3" key="1">
    <citation type="submission" date="2025-08" db="UniProtKB">
        <authorList>
            <consortium name="RefSeq"/>
        </authorList>
    </citation>
    <scope>IDENTIFICATION</scope>
</reference>
<dbReference type="InterPro" id="IPR052958">
    <property type="entry name" value="IFN-induced_PKR_regulator"/>
</dbReference>
<name>A0ABM4DI59_HYDVU</name>
<keyword evidence="2" id="KW-1185">Reference proteome</keyword>
<evidence type="ECO:0000313" key="2">
    <source>
        <dbReference type="Proteomes" id="UP001652625"/>
    </source>
</evidence>
<organism evidence="2 3">
    <name type="scientific">Hydra vulgaris</name>
    <name type="common">Hydra</name>
    <name type="synonym">Hydra attenuata</name>
    <dbReference type="NCBI Taxonomy" id="6087"/>
    <lineage>
        <taxon>Eukaryota</taxon>
        <taxon>Metazoa</taxon>
        <taxon>Cnidaria</taxon>
        <taxon>Hydrozoa</taxon>
        <taxon>Hydroidolina</taxon>
        <taxon>Anthoathecata</taxon>
        <taxon>Aplanulata</taxon>
        <taxon>Hydridae</taxon>
        <taxon>Hydra</taxon>
    </lineage>
</organism>
<accession>A0ABM4DI59</accession>
<dbReference type="GeneID" id="136091136"/>
<dbReference type="RefSeq" id="XP_065674191.1">
    <property type="nucleotide sequence ID" value="XM_065818119.1"/>
</dbReference>
<dbReference type="InterPro" id="IPR008906">
    <property type="entry name" value="HATC_C_dom"/>
</dbReference>
<dbReference type="Pfam" id="PF05699">
    <property type="entry name" value="Dimer_Tnp_hAT"/>
    <property type="match status" value="1"/>
</dbReference>